<dbReference type="Gene3D" id="3.40.640.10">
    <property type="entry name" value="Type I PLP-dependent aspartate aminotransferase-like (Major domain)"/>
    <property type="match status" value="1"/>
</dbReference>
<dbReference type="CDD" id="cd00609">
    <property type="entry name" value="AAT_like"/>
    <property type="match status" value="1"/>
</dbReference>
<proteinExistence type="predicted"/>
<dbReference type="KEGG" id="whj:H9Q79_03935"/>
<dbReference type="PANTHER" id="PTHR42885">
    <property type="entry name" value="HISTIDINOL-PHOSPHATE AMINOTRANSFERASE-RELATED"/>
    <property type="match status" value="1"/>
</dbReference>
<evidence type="ECO:0000256" key="8">
    <source>
        <dbReference type="ARBA" id="ARBA00029996"/>
    </source>
</evidence>
<dbReference type="RefSeq" id="WP_118642820.1">
    <property type="nucleotide sequence ID" value="NZ_CP060635.1"/>
</dbReference>
<evidence type="ECO:0000256" key="7">
    <source>
        <dbReference type="ARBA" id="ARBA00023239"/>
    </source>
</evidence>
<name>A0A7G9GF65_9FIRM</name>
<dbReference type="Pfam" id="PF00155">
    <property type="entry name" value="Aminotran_1_2"/>
    <property type="match status" value="1"/>
</dbReference>
<evidence type="ECO:0000259" key="10">
    <source>
        <dbReference type="Pfam" id="PF00155"/>
    </source>
</evidence>
<keyword evidence="7 11" id="KW-0456">Lyase</keyword>
<dbReference type="EC" id="4.1.1.81" evidence="4"/>
<keyword evidence="5" id="KW-0169">Cobalamin biosynthesis</keyword>
<dbReference type="InterPro" id="IPR004839">
    <property type="entry name" value="Aminotransferase_I/II_large"/>
</dbReference>
<dbReference type="Proteomes" id="UP000515860">
    <property type="component" value="Chromosome"/>
</dbReference>
<evidence type="ECO:0000256" key="1">
    <source>
        <dbReference type="ARBA" id="ARBA00001933"/>
    </source>
</evidence>
<evidence type="ECO:0000256" key="9">
    <source>
        <dbReference type="ARBA" id="ARBA00048531"/>
    </source>
</evidence>
<dbReference type="InterPro" id="IPR015422">
    <property type="entry name" value="PyrdxlP-dep_Trfase_small"/>
</dbReference>
<accession>A0A7G9GF65</accession>
<evidence type="ECO:0000313" key="11">
    <source>
        <dbReference type="EMBL" id="QNM09447.1"/>
    </source>
</evidence>
<evidence type="ECO:0000256" key="4">
    <source>
        <dbReference type="ARBA" id="ARBA00012285"/>
    </source>
</evidence>
<dbReference type="GO" id="GO:0009236">
    <property type="term" value="P:cobalamin biosynthetic process"/>
    <property type="evidence" value="ECO:0007669"/>
    <property type="project" value="UniProtKB-UniPathway"/>
</dbReference>
<keyword evidence="12" id="KW-1185">Reference proteome</keyword>
<dbReference type="AlphaFoldDB" id="A0A7G9GF65"/>
<dbReference type="InterPro" id="IPR005860">
    <property type="entry name" value="CobD"/>
</dbReference>
<evidence type="ECO:0000256" key="3">
    <source>
        <dbReference type="ARBA" id="ARBA00004953"/>
    </source>
</evidence>
<evidence type="ECO:0000256" key="2">
    <source>
        <dbReference type="ARBA" id="ARBA00003444"/>
    </source>
</evidence>
<feature type="domain" description="Aminotransferase class I/classII large" evidence="10">
    <location>
        <begin position="15"/>
        <end position="341"/>
    </location>
</feature>
<protein>
    <recommendedName>
        <fullName evidence="4">threonine-phosphate decarboxylase</fullName>
        <ecNumber evidence="4">4.1.1.81</ecNumber>
    </recommendedName>
    <alternativeName>
        <fullName evidence="8">L-threonine-O-3-phosphate decarboxylase</fullName>
    </alternativeName>
</protein>
<comment type="cofactor">
    <cofactor evidence="1">
        <name>pyridoxal 5'-phosphate</name>
        <dbReference type="ChEBI" id="CHEBI:597326"/>
    </cofactor>
</comment>
<dbReference type="InterPro" id="IPR015424">
    <property type="entry name" value="PyrdxlP-dep_Trfase"/>
</dbReference>
<dbReference type="SUPFAM" id="SSF53383">
    <property type="entry name" value="PLP-dependent transferases"/>
    <property type="match status" value="1"/>
</dbReference>
<dbReference type="GO" id="GO:0048472">
    <property type="term" value="F:threonine-phosphate decarboxylase activity"/>
    <property type="evidence" value="ECO:0007669"/>
    <property type="project" value="UniProtKB-EC"/>
</dbReference>
<dbReference type="EMBL" id="CP060635">
    <property type="protein sequence ID" value="QNM09447.1"/>
    <property type="molecule type" value="Genomic_DNA"/>
</dbReference>
<evidence type="ECO:0000256" key="6">
    <source>
        <dbReference type="ARBA" id="ARBA00022898"/>
    </source>
</evidence>
<keyword evidence="6" id="KW-0663">Pyridoxal phosphate</keyword>
<dbReference type="PANTHER" id="PTHR42885:SF1">
    <property type="entry name" value="THREONINE-PHOSPHATE DECARBOXYLASE"/>
    <property type="match status" value="1"/>
</dbReference>
<dbReference type="NCBIfam" id="TIGR01140">
    <property type="entry name" value="L_thr_O3P_dcar"/>
    <property type="match status" value="1"/>
</dbReference>
<organism evidence="11 12">
    <name type="scientific">Wansuia hejianensis</name>
    <dbReference type="NCBI Taxonomy" id="2763667"/>
    <lineage>
        <taxon>Bacteria</taxon>
        <taxon>Bacillati</taxon>
        <taxon>Bacillota</taxon>
        <taxon>Clostridia</taxon>
        <taxon>Lachnospirales</taxon>
        <taxon>Lachnospiraceae</taxon>
        <taxon>Wansuia</taxon>
    </lineage>
</organism>
<evidence type="ECO:0000256" key="5">
    <source>
        <dbReference type="ARBA" id="ARBA00022573"/>
    </source>
</evidence>
<dbReference type="Gene3D" id="3.90.1150.10">
    <property type="entry name" value="Aspartate Aminotransferase, domain 1"/>
    <property type="match status" value="1"/>
</dbReference>
<evidence type="ECO:0000313" key="12">
    <source>
        <dbReference type="Proteomes" id="UP000515860"/>
    </source>
</evidence>
<comment type="catalytic activity">
    <reaction evidence="9">
        <text>O-phospho-L-threonine + H(+) = (R)-1-aminopropan-2-yl phosphate + CO2</text>
        <dbReference type="Rhea" id="RHEA:11492"/>
        <dbReference type="ChEBI" id="CHEBI:15378"/>
        <dbReference type="ChEBI" id="CHEBI:16526"/>
        <dbReference type="ChEBI" id="CHEBI:58563"/>
        <dbReference type="ChEBI" id="CHEBI:58675"/>
        <dbReference type="EC" id="4.1.1.81"/>
    </reaction>
</comment>
<dbReference type="GO" id="GO:0030170">
    <property type="term" value="F:pyridoxal phosphate binding"/>
    <property type="evidence" value="ECO:0007669"/>
    <property type="project" value="InterPro"/>
</dbReference>
<comment type="function">
    <text evidence="2">Decarboxylates L-threonine-O-3-phosphate to yield (R)-1-amino-2-propanol O-2-phosphate, the precursor for the linkage between the nucleotide loop and the corrin ring in cobalamin.</text>
</comment>
<comment type="pathway">
    <text evidence="3">Cofactor biosynthesis; adenosylcobalamin biosynthesis.</text>
</comment>
<dbReference type="InterPro" id="IPR015421">
    <property type="entry name" value="PyrdxlP-dep_Trfase_major"/>
</dbReference>
<gene>
    <name evidence="11" type="ORF">H9Q79_03935</name>
</gene>
<reference evidence="11 12" key="1">
    <citation type="submission" date="2020-08" db="EMBL/GenBank/DDBJ databases">
        <authorList>
            <person name="Liu C."/>
            <person name="Sun Q."/>
        </authorList>
    </citation>
    <scope>NUCLEOTIDE SEQUENCE [LARGE SCALE GENOMIC DNA]</scope>
    <source>
        <strain evidence="11 12">NSJ-29</strain>
    </source>
</reference>
<dbReference type="UniPathway" id="UPA00148"/>
<sequence>MKEQIHGGDVYRHKNVLDFSSNMNPLGTPPGVIKAAAESMKSVCNYPDIRYEELAGRLSEYERVPAEWLICGNGAAELIFTLVLALKPSHALLMAPTFAEYEQALRVVGCDIAYHELKEGDGYALTGDILDEILLHLDLVILCNPNNPTGLLAEPELMSRIVKRCRETGTFLVIDECFQDFIEDRDRHTKKNMLGEYQNLFLLKAFTKRYAMAGIRLGYGLCSNLAVLEKMQEAVQPWNVSIPAQAAGVAALEEEEYVDEARQIIGAEREFLRDGLRQLGFSVYDSRANYIFFRGPSGLVEHALKKQVLIRDCSNYRGLSEGYYRVAVRTHEENIKLLEALA</sequence>